<dbReference type="Proteomes" id="UP000807716">
    <property type="component" value="Unassembled WGS sequence"/>
</dbReference>
<dbReference type="AlphaFoldDB" id="A0A9P6TZV0"/>
<dbReference type="SUPFAM" id="SSF55961">
    <property type="entry name" value="Bet v1-like"/>
    <property type="match status" value="1"/>
</dbReference>
<feature type="compositionally biased region" description="Basic and acidic residues" evidence="12">
    <location>
        <begin position="212"/>
        <end position="221"/>
    </location>
</feature>
<evidence type="ECO:0000256" key="3">
    <source>
        <dbReference type="ARBA" id="ARBA00022490"/>
    </source>
</evidence>
<protein>
    <recommendedName>
        <fullName evidence="9">Phosphatidylcholine transfer protein</fullName>
    </recommendedName>
    <alternativeName>
        <fullName evidence="11">START domain-containing protein 2</fullName>
    </alternativeName>
    <alternativeName>
        <fullName evidence="10">StAR-related lipid transfer protein 2</fullName>
    </alternativeName>
</protein>
<gene>
    <name evidence="14" type="ORF">DFQ27_007277</name>
</gene>
<dbReference type="EMBL" id="JAAAJB010000566">
    <property type="protein sequence ID" value="KAG0253671.1"/>
    <property type="molecule type" value="Genomic_DNA"/>
</dbReference>
<evidence type="ECO:0000256" key="11">
    <source>
        <dbReference type="ARBA" id="ARBA00079049"/>
    </source>
</evidence>
<dbReference type="PROSITE" id="PS50848">
    <property type="entry name" value="START"/>
    <property type="match status" value="1"/>
</dbReference>
<evidence type="ECO:0000256" key="9">
    <source>
        <dbReference type="ARBA" id="ARBA00069061"/>
    </source>
</evidence>
<keyword evidence="4" id="KW-0597">Phosphoprotein</keyword>
<keyword evidence="2" id="KW-0813">Transport</keyword>
<dbReference type="GO" id="GO:0005829">
    <property type="term" value="C:cytosol"/>
    <property type="evidence" value="ECO:0007669"/>
    <property type="project" value="UniProtKB-ARBA"/>
</dbReference>
<evidence type="ECO:0000313" key="15">
    <source>
        <dbReference type="Proteomes" id="UP000807716"/>
    </source>
</evidence>
<keyword evidence="3" id="KW-0963">Cytoplasm</keyword>
<evidence type="ECO:0000256" key="4">
    <source>
        <dbReference type="ARBA" id="ARBA00022553"/>
    </source>
</evidence>
<evidence type="ECO:0000256" key="12">
    <source>
        <dbReference type="SAM" id="MobiDB-lite"/>
    </source>
</evidence>
<dbReference type="GO" id="GO:0008289">
    <property type="term" value="F:lipid binding"/>
    <property type="evidence" value="ECO:0007669"/>
    <property type="project" value="UniProtKB-KW"/>
</dbReference>
<keyword evidence="6" id="KW-0445">Lipid transport</keyword>
<evidence type="ECO:0000256" key="2">
    <source>
        <dbReference type="ARBA" id="ARBA00022448"/>
    </source>
</evidence>
<organism evidence="14 15">
    <name type="scientific">Actinomortierella ambigua</name>
    <dbReference type="NCBI Taxonomy" id="1343610"/>
    <lineage>
        <taxon>Eukaryota</taxon>
        <taxon>Fungi</taxon>
        <taxon>Fungi incertae sedis</taxon>
        <taxon>Mucoromycota</taxon>
        <taxon>Mortierellomycotina</taxon>
        <taxon>Mortierellomycetes</taxon>
        <taxon>Mortierellales</taxon>
        <taxon>Mortierellaceae</taxon>
        <taxon>Actinomortierella</taxon>
    </lineage>
</organism>
<dbReference type="Pfam" id="PF01852">
    <property type="entry name" value="START"/>
    <property type="match status" value="1"/>
</dbReference>
<dbReference type="OrthoDB" id="1295045at2759"/>
<accession>A0A9P6TZV0</accession>
<dbReference type="PANTHER" id="PTHR19308:SF39">
    <property type="entry name" value="PHOSPHATIDYLCHOLINE TRANSFER PROTEIN"/>
    <property type="match status" value="1"/>
</dbReference>
<keyword evidence="7" id="KW-0446">Lipid-binding</keyword>
<evidence type="ECO:0000313" key="14">
    <source>
        <dbReference type="EMBL" id="KAG0253671.1"/>
    </source>
</evidence>
<dbReference type="GO" id="GO:0006869">
    <property type="term" value="P:lipid transport"/>
    <property type="evidence" value="ECO:0007669"/>
    <property type="project" value="UniProtKB-KW"/>
</dbReference>
<evidence type="ECO:0000256" key="10">
    <source>
        <dbReference type="ARBA" id="ARBA00077188"/>
    </source>
</evidence>
<proteinExistence type="predicted"/>
<evidence type="ECO:0000256" key="1">
    <source>
        <dbReference type="ARBA" id="ARBA00004496"/>
    </source>
</evidence>
<evidence type="ECO:0000256" key="7">
    <source>
        <dbReference type="ARBA" id="ARBA00023121"/>
    </source>
</evidence>
<feature type="domain" description="START" evidence="13">
    <location>
        <begin position="23"/>
        <end position="203"/>
    </location>
</feature>
<dbReference type="PANTHER" id="PTHR19308">
    <property type="entry name" value="PHOSPHATIDYLCHOLINE TRANSFER PROTEIN"/>
    <property type="match status" value="1"/>
</dbReference>
<comment type="subcellular location">
    <subcellularLocation>
        <location evidence="1">Cytoplasm</location>
    </subcellularLocation>
</comment>
<evidence type="ECO:0000259" key="13">
    <source>
        <dbReference type="PROSITE" id="PS50848"/>
    </source>
</evidence>
<feature type="region of interest" description="Disordered" evidence="12">
    <location>
        <begin position="212"/>
        <end position="232"/>
    </location>
</feature>
<sequence length="232" mass="26170">MPFSEDQVKASLDELKTPDLTNWQSFAEGNGFKVFRKPVPGSALFEYKAIGGFTDVPPRYFMRAYTDLEFRQTWDKYMGGWKTLGDKKDRFHYVSKFPWPLSNRDYVYDLRVQEFQEGKVIYMNGHSVEDKACPAKSGTVRVDQYRQDLVVTPTEDGNGCNIVFFYWDDPKGNIPTSVVNWAAKSGIPGFLSSLRDAGISLMKKDAAEKVDEKRVGLDKDASSTPVPGTVCG</sequence>
<comment type="subunit">
    <text evidence="8">Interacts with ACOT13/THEM2.</text>
</comment>
<dbReference type="InterPro" id="IPR023393">
    <property type="entry name" value="START-like_dom_sf"/>
</dbReference>
<dbReference type="Gene3D" id="3.30.530.20">
    <property type="match status" value="1"/>
</dbReference>
<keyword evidence="5" id="KW-0007">Acetylation</keyword>
<keyword evidence="15" id="KW-1185">Reference proteome</keyword>
<dbReference type="FunFam" id="3.30.530.20:FF:000017">
    <property type="entry name" value="Phosphatidylcholine transfer protein, putative"/>
    <property type="match status" value="1"/>
</dbReference>
<dbReference type="InterPro" id="IPR051213">
    <property type="entry name" value="START_lipid_transfer"/>
</dbReference>
<dbReference type="InterPro" id="IPR002913">
    <property type="entry name" value="START_lipid-bd_dom"/>
</dbReference>
<reference evidence="14" key="1">
    <citation type="journal article" date="2020" name="Fungal Divers.">
        <title>Resolving the Mortierellaceae phylogeny through synthesis of multi-gene phylogenetics and phylogenomics.</title>
        <authorList>
            <person name="Vandepol N."/>
            <person name="Liber J."/>
            <person name="Desiro A."/>
            <person name="Na H."/>
            <person name="Kennedy M."/>
            <person name="Barry K."/>
            <person name="Grigoriev I.V."/>
            <person name="Miller A.N."/>
            <person name="O'Donnell K."/>
            <person name="Stajich J.E."/>
            <person name="Bonito G."/>
        </authorList>
    </citation>
    <scope>NUCLEOTIDE SEQUENCE</scope>
    <source>
        <strain evidence="14">BC1065</strain>
    </source>
</reference>
<dbReference type="SMART" id="SM00234">
    <property type="entry name" value="START"/>
    <property type="match status" value="1"/>
</dbReference>
<comment type="caution">
    <text evidence="14">The sequence shown here is derived from an EMBL/GenBank/DDBJ whole genome shotgun (WGS) entry which is preliminary data.</text>
</comment>
<evidence type="ECO:0000256" key="5">
    <source>
        <dbReference type="ARBA" id="ARBA00022990"/>
    </source>
</evidence>
<evidence type="ECO:0000256" key="6">
    <source>
        <dbReference type="ARBA" id="ARBA00023055"/>
    </source>
</evidence>
<evidence type="ECO:0000256" key="8">
    <source>
        <dbReference type="ARBA" id="ARBA00063535"/>
    </source>
</evidence>
<name>A0A9P6TZV0_9FUNG</name>